<dbReference type="Proteomes" id="UP001518872">
    <property type="component" value="Unassembled WGS sequence"/>
</dbReference>
<protein>
    <submittedName>
        <fullName evidence="2">Uncharacterized protein</fullName>
    </submittedName>
</protein>
<sequence>MPPAPTTVSPPGMLTRSRPLVISAWATAALVAVQFSMVAVIPVAITLVTVFRHDALRPLRWWAGALGAAYGTGPALWAIGPDRAPSLSKNLHPAHEVVIVVLGIALTVAYHALRGRRSTREPGYPA</sequence>
<evidence type="ECO:0000313" key="2">
    <source>
        <dbReference type="EMBL" id="MBM7077908.1"/>
    </source>
</evidence>
<name>A0ABS2IUH2_9ACTN</name>
<proteinExistence type="predicted"/>
<gene>
    <name evidence="2" type="ORF">JQX11_16415</name>
</gene>
<accession>A0ABS2IUH2</accession>
<keyword evidence="1" id="KW-1133">Transmembrane helix</keyword>
<feature type="transmembrane region" description="Helical" evidence="1">
    <location>
        <begin position="20"/>
        <end position="49"/>
    </location>
</feature>
<keyword evidence="1" id="KW-0812">Transmembrane</keyword>
<dbReference type="EMBL" id="JAFEUC010000007">
    <property type="protein sequence ID" value="MBM7077908.1"/>
    <property type="molecule type" value="Genomic_DNA"/>
</dbReference>
<organism evidence="2 3">
    <name type="scientific">Micromonospora humida</name>
    <dbReference type="NCBI Taxonomy" id="2809018"/>
    <lineage>
        <taxon>Bacteria</taxon>
        <taxon>Bacillati</taxon>
        <taxon>Actinomycetota</taxon>
        <taxon>Actinomycetes</taxon>
        <taxon>Micromonosporales</taxon>
        <taxon>Micromonosporaceae</taxon>
        <taxon>Micromonospora</taxon>
    </lineage>
</organism>
<feature type="transmembrane region" description="Helical" evidence="1">
    <location>
        <begin position="92"/>
        <end position="113"/>
    </location>
</feature>
<comment type="caution">
    <text evidence="2">The sequence shown here is derived from an EMBL/GenBank/DDBJ whole genome shotgun (WGS) entry which is preliminary data.</text>
</comment>
<reference evidence="2 3" key="1">
    <citation type="submission" date="2021-02" db="EMBL/GenBank/DDBJ databases">
        <authorList>
            <person name="Ra J.-S."/>
        </authorList>
    </citation>
    <scope>NUCLEOTIDE SEQUENCE [LARGE SCALE GENOMIC DNA]</scope>
    <source>
        <strain evidence="2 3">MMS20-R1-14</strain>
    </source>
</reference>
<keyword evidence="1" id="KW-0472">Membrane</keyword>
<feature type="transmembrane region" description="Helical" evidence="1">
    <location>
        <begin position="61"/>
        <end position="80"/>
    </location>
</feature>
<keyword evidence="3" id="KW-1185">Reference proteome</keyword>
<evidence type="ECO:0000256" key="1">
    <source>
        <dbReference type="SAM" id="Phobius"/>
    </source>
</evidence>
<evidence type="ECO:0000313" key="3">
    <source>
        <dbReference type="Proteomes" id="UP001518872"/>
    </source>
</evidence>
<dbReference type="RefSeq" id="WP_204925818.1">
    <property type="nucleotide sequence ID" value="NZ_JAFEUC010000007.1"/>
</dbReference>